<proteinExistence type="predicted"/>
<dbReference type="Gene3D" id="3.10.180.10">
    <property type="entry name" value="2,3-Dihydroxybiphenyl 1,2-Dioxygenase, domain 1"/>
    <property type="match status" value="1"/>
</dbReference>
<evidence type="ECO:0000313" key="2">
    <source>
        <dbReference type="EMBL" id="GHD03102.1"/>
    </source>
</evidence>
<sequence>MRRRTYLVDMRPTIQIVLDAADPHELAAWWAETLEWEVEPTDENFIRKMIDDGYATEADTREFRGQLVWREMGVIREPDGPGRMLFQLVPEPKTTKNRMHLDAYFGDGSSPVAPTEQARDEIRDRLVARGATFLYSETQGPFAWHTLADPEGNEFCIA</sequence>
<dbReference type="Pfam" id="PF18029">
    <property type="entry name" value="Glyoxalase_6"/>
    <property type="match status" value="1"/>
</dbReference>
<feature type="domain" description="Glyoxalase-like" evidence="1">
    <location>
        <begin position="15"/>
        <end position="157"/>
    </location>
</feature>
<dbReference type="EMBL" id="BMXK01000003">
    <property type="protein sequence ID" value="GHD03102.1"/>
    <property type="molecule type" value="Genomic_DNA"/>
</dbReference>
<dbReference type="InterPro" id="IPR041581">
    <property type="entry name" value="Glyoxalase_6"/>
</dbReference>
<evidence type="ECO:0000313" key="3">
    <source>
        <dbReference type="Proteomes" id="UP000642819"/>
    </source>
</evidence>
<dbReference type="Proteomes" id="UP000642819">
    <property type="component" value="Unassembled WGS sequence"/>
</dbReference>
<name>A0ABQ3GE18_9MICC</name>
<dbReference type="PANTHER" id="PTHR35908">
    <property type="entry name" value="HYPOTHETICAL FUSION PROTEIN"/>
    <property type="match status" value="1"/>
</dbReference>
<reference evidence="3" key="1">
    <citation type="journal article" date="2019" name="Int. J. Syst. Evol. Microbiol.">
        <title>The Global Catalogue of Microorganisms (GCM) 10K type strain sequencing project: providing services to taxonomists for standard genome sequencing and annotation.</title>
        <authorList>
            <consortium name="The Broad Institute Genomics Platform"/>
            <consortium name="The Broad Institute Genome Sequencing Center for Infectious Disease"/>
            <person name="Wu L."/>
            <person name="Ma J."/>
        </authorList>
    </citation>
    <scope>NUCLEOTIDE SEQUENCE [LARGE SCALE GENOMIC DNA]</scope>
    <source>
        <strain evidence="3">KCTC 19466</strain>
    </source>
</reference>
<accession>A0ABQ3GE18</accession>
<evidence type="ECO:0000259" key="1">
    <source>
        <dbReference type="Pfam" id="PF18029"/>
    </source>
</evidence>
<keyword evidence="3" id="KW-1185">Reference proteome</keyword>
<dbReference type="InterPro" id="IPR029068">
    <property type="entry name" value="Glyas_Bleomycin-R_OHBP_Dase"/>
</dbReference>
<organism evidence="2 3">
    <name type="scientific">Zhihengliuella salsuginis</name>
    <dbReference type="NCBI Taxonomy" id="578222"/>
    <lineage>
        <taxon>Bacteria</taxon>
        <taxon>Bacillati</taxon>
        <taxon>Actinomycetota</taxon>
        <taxon>Actinomycetes</taxon>
        <taxon>Micrococcales</taxon>
        <taxon>Micrococcaceae</taxon>
        <taxon>Zhihengliuella</taxon>
    </lineage>
</organism>
<dbReference type="PANTHER" id="PTHR35908:SF1">
    <property type="entry name" value="CONSERVED PROTEIN"/>
    <property type="match status" value="1"/>
</dbReference>
<dbReference type="SUPFAM" id="SSF54593">
    <property type="entry name" value="Glyoxalase/Bleomycin resistance protein/Dihydroxybiphenyl dioxygenase"/>
    <property type="match status" value="1"/>
</dbReference>
<protein>
    <recommendedName>
        <fullName evidence="1">Glyoxalase-like domain-containing protein</fullName>
    </recommendedName>
</protein>
<gene>
    <name evidence="2" type="ORF">GCM10008096_08980</name>
</gene>
<comment type="caution">
    <text evidence="2">The sequence shown here is derived from an EMBL/GenBank/DDBJ whole genome shotgun (WGS) entry which is preliminary data.</text>
</comment>